<feature type="compositionally biased region" description="Low complexity" evidence="1">
    <location>
        <begin position="480"/>
        <end position="533"/>
    </location>
</feature>
<dbReference type="Proteomes" id="UP000815325">
    <property type="component" value="Unassembled WGS sequence"/>
</dbReference>
<feature type="compositionally biased region" description="Acidic residues" evidence="1">
    <location>
        <begin position="190"/>
        <end position="205"/>
    </location>
</feature>
<dbReference type="EMBL" id="MU069942">
    <property type="protein sequence ID" value="KAF5831509.1"/>
    <property type="molecule type" value="Genomic_DNA"/>
</dbReference>
<organism evidence="2 3">
    <name type="scientific">Dunaliella salina</name>
    <name type="common">Green alga</name>
    <name type="synonym">Protococcus salinus</name>
    <dbReference type="NCBI Taxonomy" id="3046"/>
    <lineage>
        <taxon>Eukaryota</taxon>
        <taxon>Viridiplantae</taxon>
        <taxon>Chlorophyta</taxon>
        <taxon>core chlorophytes</taxon>
        <taxon>Chlorophyceae</taxon>
        <taxon>CS clade</taxon>
        <taxon>Chlamydomonadales</taxon>
        <taxon>Dunaliellaceae</taxon>
        <taxon>Dunaliella</taxon>
    </lineage>
</organism>
<feature type="region of interest" description="Disordered" evidence="1">
    <location>
        <begin position="264"/>
        <end position="579"/>
    </location>
</feature>
<comment type="caution">
    <text evidence="2">The sequence shown here is derived from an EMBL/GenBank/DDBJ whole genome shotgun (WGS) entry which is preliminary data.</text>
</comment>
<feature type="region of interest" description="Disordered" evidence="1">
    <location>
        <begin position="1"/>
        <end position="62"/>
    </location>
</feature>
<feature type="compositionally biased region" description="Basic and acidic residues" evidence="1">
    <location>
        <begin position="569"/>
        <end position="579"/>
    </location>
</feature>
<keyword evidence="3" id="KW-1185">Reference proteome</keyword>
<sequence>MDEDESRAARPNSVFLARVLQGNQRGNQREIDTNASRAAQKAVGASGAASIRPSLTRSAKKGPEAIRRTALSAAQEQKLILCTALLKEVARLYGFRLSVCHGFSTSSPSGAEENGGPSGTAAAPAAPGGEQMDVQGDGAGDGPGAVEHQGQQQQQQQHQEDGRQEGRANQDELQDLQVSLKLPAISVDTWADDEEEEDEGEEGEENERGRIAKGKLRHAAAPTPRGSAVLSGLRARAHTPQQVHKLIRPKLASNALSSLGLALRKAAAPPSSTIGEAKQRRVSSAKADDGAEEKEDGAAAQQPTSHPRSPFPTLSRAPKFVGTASPLASSQSPAAPSPAPMSSQAPAAPEPAPAPMEDSQPAPTDLNPQVQLPVLPPALMQHKTSPSLPPQQAPGPPATDLQLPSHPDHLQDHARIEGTSEDGCAREGEEDGESGTPSARSNKKRRGGKGSGRGSTASGGGDLTAGGGDSGQGQPPPPASSNSSMPPTEGQPAASTTPAAAATAAAPSSGAAPTQVPAVAAAAGPAPQQQTQPSAKRTPAQGLFGAAMRDLKKVKPGGAGKAVSAAKDGGGDKKEDGQG</sequence>
<feature type="region of interest" description="Disordered" evidence="1">
    <location>
        <begin position="184"/>
        <end position="229"/>
    </location>
</feature>
<evidence type="ECO:0000256" key="1">
    <source>
        <dbReference type="SAM" id="MobiDB-lite"/>
    </source>
</evidence>
<protein>
    <submittedName>
        <fullName evidence="2">Uncharacterized protein</fullName>
    </submittedName>
</protein>
<feature type="compositionally biased region" description="Low complexity" evidence="1">
    <location>
        <begin position="324"/>
        <end position="347"/>
    </location>
</feature>
<name>A0ABQ7GA87_DUNSA</name>
<feature type="region of interest" description="Disordered" evidence="1">
    <location>
        <begin position="106"/>
        <end position="168"/>
    </location>
</feature>
<gene>
    <name evidence="2" type="ORF">DUNSADRAFT_13013</name>
</gene>
<feature type="compositionally biased region" description="Low complexity" evidence="1">
    <location>
        <begin position="38"/>
        <end position="50"/>
    </location>
</feature>
<feature type="compositionally biased region" description="Basic and acidic residues" evidence="1">
    <location>
        <begin position="158"/>
        <end position="168"/>
    </location>
</feature>
<proteinExistence type="predicted"/>
<evidence type="ECO:0000313" key="3">
    <source>
        <dbReference type="Proteomes" id="UP000815325"/>
    </source>
</evidence>
<feature type="compositionally biased region" description="Low complexity" evidence="1">
    <location>
        <begin position="147"/>
        <end position="157"/>
    </location>
</feature>
<evidence type="ECO:0000313" key="2">
    <source>
        <dbReference type="EMBL" id="KAF5831509.1"/>
    </source>
</evidence>
<reference evidence="2" key="1">
    <citation type="submission" date="2017-08" db="EMBL/GenBank/DDBJ databases">
        <authorList>
            <person name="Polle J.E."/>
            <person name="Barry K."/>
            <person name="Cushman J."/>
            <person name="Schmutz J."/>
            <person name="Tran D."/>
            <person name="Hathwaick L.T."/>
            <person name="Yim W.C."/>
            <person name="Jenkins J."/>
            <person name="Mckie-Krisberg Z.M."/>
            <person name="Prochnik S."/>
            <person name="Lindquist E."/>
            <person name="Dockter R.B."/>
            <person name="Adam C."/>
            <person name="Molina H."/>
            <person name="Bunkerborg J."/>
            <person name="Jin E."/>
            <person name="Buchheim M."/>
            <person name="Magnuson J."/>
        </authorList>
    </citation>
    <scope>NUCLEOTIDE SEQUENCE</scope>
    <source>
        <strain evidence="2">CCAP 19/18</strain>
    </source>
</reference>
<feature type="compositionally biased region" description="Basic and acidic residues" evidence="1">
    <location>
        <begin position="406"/>
        <end position="427"/>
    </location>
</feature>
<feature type="compositionally biased region" description="Gly residues" evidence="1">
    <location>
        <begin position="449"/>
        <end position="471"/>
    </location>
</feature>
<feature type="compositionally biased region" description="Low complexity" evidence="1">
    <location>
        <begin position="119"/>
        <end position="129"/>
    </location>
</feature>
<accession>A0ABQ7GA87</accession>
<feature type="compositionally biased region" description="Pro residues" evidence="1">
    <location>
        <begin position="387"/>
        <end position="397"/>
    </location>
</feature>